<accession>A0AAW1VPC7</accession>
<evidence type="ECO:0000313" key="2">
    <source>
        <dbReference type="EMBL" id="KAK9905150.1"/>
    </source>
</evidence>
<dbReference type="AlphaFoldDB" id="A0AAW1VPC7"/>
<gene>
    <name evidence="2" type="ORF">M0R45_000486</name>
</gene>
<dbReference type="EMBL" id="JBEDUW010000173">
    <property type="protein sequence ID" value="KAK9905150.1"/>
    <property type="molecule type" value="Genomic_DNA"/>
</dbReference>
<name>A0AAW1VPC7_RUBAR</name>
<reference evidence="2 3" key="1">
    <citation type="journal article" date="2023" name="G3 (Bethesda)">
        <title>A chromosome-length genome assembly and annotation of blackberry (Rubus argutus, cv. 'Hillquist').</title>
        <authorList>
            <person name="Bruna T."/>
            <person name="Aryal R."/>
            <person name="Dudchenko O."/>
            <person name="Sargent D.J."/>
            <person name="Mead D."/>
            <person name="Buti M."/>
            <person name="Cavallini A."/>
            <person name="Hytonen T."/>
            <person name="Andres J."/>
            <person name="Pham M."/>
            <person name="Weisz D."/>
            <person name="Mascagni F."/>
            <person name="Usai G."/>
            <person name="Natali L."/>
            <person name="Bassil N."/>
            <person name="Fernandez G.E."/>
            <person name="Lomsadze A."/>
            <person name="Armour M."/>
            <person name="Olukolu B."/>
            <person name="Poorten T."/>
            <person name="Britton C."/>
            <person name="Davik J."/>
            <person name="Ashrafi H."/>
            <person name="Aiden E.L."/>
            <person name="Borodovsky M."/>
            <person name="Worthington M."/>
        </authorList>
    </citation>
    <scope>NUCLEOTIDE SEQUENCE [LARGE SCALE GENOMIC DNA]</scope>
    <source>
        <strain evidence="2">PI 553951</strain>
    </source>
</reference>
<dbReference type="Proteomes" id="UP001457282">
    <property type="component" value="Unassembled WGS sequence"/>
</dbReference>
<keyword evidence="3" id="KW-1185">Reference proteome</keyword>
<comment type="caution">
    <text evidence="2">The sequence shown here is derived from an EMBL/GenBank/DDBJ whole genome shotgun (WGS) entry which is preliminary data.</text>
</comment>
<feature type="region of interest" description="Disordered" evidence="1">
    <location>
        <begin position="179"/>
        <end position="214"/>
    </location>
</feature>
<protein>
    <submittedName>
        <fullName evidence="2">Uncharacterized protein</fullName>
    </submittedName>
</protein>
<proteinExistence type="predicted"/>
<organism evidence="2 3">
    <name type="scientific">Rubus argutus</name>
    <name type="common">Southern blackberry</name>
    <dbReference type="NCBI Taxonomy" id="59490"/>
    <lineage>
        <taxon>Eukaryota</taxon>
        <taxon>Viridiplantae</taxon>
        <taxon>Streptophyta</taxon>
        <taxon>Embryophyta</taxon>
        <taxon>Tracheophyta</taxon>
        <taxon>Spermatophyta</taxon>
        <taxon>Magnoliopsida</taxon>
        <taxon>eudicotyledons</taxon>
        <taxon>Gunneridae</taxon>
        <taxon>Pentapetalae</taxon>
        <taxon>rosids</taxon>
        <taxon>fabids</taxon>
        <taxon>Rosales</taxon>
        <taxon>Rosaceae</taxon>
        <taxon>Rosoideae</taxon>
        <taxon>Rosoideae incertae sedis</taxon>
        <taxon>Rubus</taxon>
    </lineage>
</organism>
<feature type="compositionally biased region" description="Basic and acidic residues" evidence="1">
    <location>
        <begin position="201"/>
        <end position="214"/>
    </location>
</feature>
<sequence length="214" mass="23747">MLYLYKSPCPLPRFPCRRLHHQITQLRRCPCCWHQSREFQHRQITIKNIFAVDASCSVQSAIGFCSAAPLPPAATPSARVPPSPVALSCVGPELSRIAPASLSLPHRFHLPATVAVNDLCHVCRIAPRPRRTQTLSRLSPRRFQKPIPAAIGTDLPVPRFQVATITVAPIPHRAAALIQRRRRRSPSLAATDLSSSPLSVPDKREERNCSKKKS</sequence>
<evidence type="ECO:0000313" key="3">
    <source>
        <dbReference type="Proteomes" id="UP001457282"/>
    </source>
</evidence>
<evidence type="ECO:0000256" key="1">
    <source>
        <dbReference type="SAM" id="MobiDB-lite"/>
    </source>
</evidence>